<evidence type="ECO:0000256" key="4">
    <source>
        <dbReference type="HAMAP-Rule" id="MF_02095"/>
    </source>
</evidence>
<organism evidence="6 7">
    <name type="scientific">Sunxiuqinia elliptica</name>
    <dbReference type="NCBI Taxonomy" id="655355"/>
    <lineage>
        <taxon>Bacteria</taxon>
        <taxon>Pseudomonadati</taxon>
        <taxon>Bacteroidota</taxon>
        <taxon>Bacteroidia</taxon>
        <taxon>Marinilabiliales</taxon>
        <taxon>Prolixibacteraceae</taxon>
        <taxon>Sunxiuqinia</taxon>
    </lineage>
</organism>
<feature type="binding site" evidence="4">
    <location>
        <position position="77"/>
    </location>
    <ligand>
        <name>Mg(2+)</name>
        <dbReference type="ChEBI" id="CHEBI:18420"/>
        <label>1</label>
    </ligand>
</feature>
<dbReference type="SUPFAM" id="SSF56655">
    <property type="entry name" value="Carbohydrate phosphatase"/>
    <property type="match status" value="1"/>
</dbReference>
<feature type="binding site" evidence="4">
    <location>
        <position position="97"/>
    </location>
    <ligand>
        <name>Mg(2+)</name>
        <dbReference type="ChEBI" id="CHEBI:18420"/>
        <label>2</label>
    </ligand>
</feature>
<dbReference type="RefSeq" id="WP_093920921.1">
    <property type="nucleotide sequence ID" value="NZ_FONW01000010.1"/>
</dbReference>
<keyword evidence="4" id="KW-1003">Cell membrane</keyword>
<comment type="subcellular location">
    <subcellularLocation>
        <location evidence="4">Cell membrane</location>
        <topology evidence="4">Peripheral membrane protein</topology>
        <orientation evidence="4">Cytoplasmic side</orientation>
    </subcellularLocation>
</comment>
<feature type="binding site" evidence="4">
    <location>
        <position position="99"/>
    </location>
    <ligand>
        <name>Mg(2+)</name>
        <dbReference type="ChEBI" id="CHEBI:18420"/>
        <label>1</label>
    </ligand>
</feature>
<keyword evidence="3 4" id="KW-0460">Magnesium</keyword>
<comment type="catalytic activity">
    <reaction evidence="1 4">
        <text>adenosine 3',5'-bisphosphate + H2O = AMP + phosphate</text>
        <dbReference type="Rhea" id="RHEA:10040"/>
        <dbReference type="ChEBI" id="CHEBI:15377"/>
        <dbReference type="ChEBI" id="CHEBI:43474"/>
        <dbReference type="ChEBI" id="CHEBI:58343"/>
        <dbReference type="ChEBI" id="CHEBI:456215"/>
        <dbReference type="EC" id="3.1.3.7"/>
    </reaction>
</comment>
<dbReference type="AlphaFoldDB" id="A0A1I2JYT5"/>
<feature type="binding site" evidence="4">
    <location>
        <begin position="99"/>
        <end position="102"/>
    </location>
    <ligand>
        <name>substrate</name>
    </ligand>
</feature>
<dbReference type="CDD" id="cd01638">
    <property type="entry name" value="CysQ"/>
    <property type="match status" value="1"/>
</dbReference>
<dbReference type="GO" id="GO:0050427">
    <property type="term" value="P:3'-phosphoadenosine 5'-phosphosulfate metabolic process"/>
    <property type="evidence" value="ECO:0007669"/>
    <property type="project" value="TreeGrafter"/>
</dbReference>
<feature type="binding site" evidence="4">
    <location>
        <position position="97"/>
    </location>
    <ligand>
        <name>Mg(2+)</name>
        <dbReference type="ChEBI" id="CHEBI:18420"/>
        <label>1</label>
    </ligand>
</feature>
<dbReference type="Proteomes" id="UP000198964">
    <property type="component" value="Unassembled WGS sequence"/>
</dbReference>
<dbReference type="FunFam" id="3.40.190.80:FF:000005">
    <property type="entry name" value="3'(2'),5'-bisphosphate nucleotidase CysQ"/>
    <property type="match status" value="1"/>
</dbReference>
<feature type="binding site" evidence="4">
    <location>
        <position position="236"/>
    </location>
    <ligand>
        <name>Mg(2+)</name>
        <dbReference type="ChEBI" id="CHEBI:18420"/>
        <label>2</label>
    </ligand>
</feature>
<dbReference type="InterPro" id="IPR020583">
    <property type="entry name" value="Inositol_monoP_metal-BS"/>
</dbReference>
<sequence>MNIEGNDHKSRLQLVERMDLALHAAVKAGHEIMRIYKSGEFGVELKADRSLLTLADKASHRIILELLTQSGVPVLSEEDQQPEYPLRKDWDCFWLVDPVDGTKEFVNRNGEFTVNIALMQNQTPVVGVIYVPVTQELYVGVQGEGAYKMETDKTDISFVEMKEQGLKLPIAKDQSVYTVVGSRSFMNQETKDFIDTLRKDYPNIEVLSRGSSLKICMIAEGKADIYPRFGPTMEWDTAAGHAIVKATGKNIYQLNTGTPLEYNKQNLLNPFFVVK</sequence>
<dbReference type="PANTHER" id="PTHR43028:SF5">
    <property type="entry name" value="3'(2'),5'-BISPHOSPHATE NUCLEOTIDASE 1"/>
    <property type="match status" value="1"/>
</dbReference>
<dbReference type="Gene3D" id="3.30.540.10">
    <property type="entry name" value="Fructose-1,6-Bisphosphatase, subunit A, domain 1"/>
    <property type="match status" value="1"/>
</dbReference>
<dbReference type="PANTHER" id="PTHR43028">
    <property type="entry name" value="3'(2'),5'-BISPHOSPHATE NUCLEOTIDASE 1"/>
    <property type="match status" value="1"/>
</dbReference>
<feature type="binding site" evidence="5">
    <location>
        <position position="77"/>
    </location>
    <ligand>
        <name>Mg(2+)</name>
        <dbReference type="ChEBI" id="CHEBI:18420"/>
        <label>1</label>
        <note>catalytic</note>
    </ligand>
</feature>
<feature type="binding site" evidence="5">
    <location>
        <position position="236"/>
    </location>
    <ligand>
        <name>Mg(2+)</name>
        <dbReference type="ChEBI" id="CHEBI:18420"/>
        <label>1</label>
        <note>catalytic</note>
    </ligand>
</feature>
<proteinExistence type="inferred from homology"/>
<protein>
    <recommendedName>
        <fullName evidence="4">3'(2'),5'-bisphosphate nucleotidase CysQ</fullName>
        <ecNumber evidence="4">3.1.3.7</ecNumber>
    </recommendedName>
    <alternativeName>
        <fullName evidence="4">3'(2'),5-bisphosphonucleoside 3'(2')-phosphohydrolase</fullName>
    </alternativeName>
    <alternativeName>
        <fullName evidence="4">3'-phosphoadenosine 5'-phosphate phosphatase</fullName>
        <shortName evidence="4">PAP phosphatase</shortName>
    </alternativeName>
</protein>
<dbReference type="InterPro" id="IPR006240">
    <property type="entry name" value="CysQ"/>
</dbReference>
<name>A0A1I2JYT5_9BACT</name>
<keyword evidence="2 4" id="KW-0479">Metal-binding</keyword>
<keyword evidence="4" id="KW-0378">Hydrolase</keyword>
<comment type="function">
    <text evidence="4">Converts adenosine-3',5'-bisphosphate (PAP) to AMP.</text>
</comment>
<evidence type="ECO:0000313" key="7">
    <source>
        <dbReference type="Proteomes" id="UP000198964"/>
    </source>
</evidence>
<feature type="binding site" evidence="5">
    <location>
        <position position="100"/>
    </location>
    <ligand>
        <name>Mg(2+)</name>
        <dbReference type="ChEBI" id="CHEBI:18420"/>
        <label>1</label>
        <note>catalytic</note>
    </ligand>
</feature>
<dbReference type="HAMAP" id="MF_02095">
    <property type="entry name" value="CysQ"/>
    <property type="match status" value="1"/>
</dbReference>
<dbReference type="GO" id="GO:0000287">
    <property type="term" value="F:magnesium ion binding"/>
    <property type="evidence" value="ECO:0007669"/>
    <property type="project" value="UniProtKB-UniRule"/>
</dbReference>
<dbReference type="Pfam" id="PF00459">
    <property type="entry name" value="Inositol_P"/>
    <property type="match status" value="1"/>
</dbReference>
<keyword evidence="4" id="KW-0472">Membrane</keyword>
<dbReference type="InterPro" id="IPR000760">
    <property type="entry name" value="Inositol_monophosphatase-like"/>
</dbReference>
<dbReference type="GO" id="GO:0008441">
    <property type="term" value="F:3'(2'),5'-bisphosphate nucleotidase activity"/>
    <property type="evidence" value="ECO:0007669"/>
    <property type="project" value="UniProtKB-UniRule"/>
</dbReference>
<reference evidence="6 7" key="1">
    <citation type="submission" date="2016-10" db="EMBL/GenBank/DDBJ databases">
        <authorList>
            <person name="de Groot N.N."/>
        </authorList>
    </citation>
    <scope>NUCLEOTIDE SEQUENCE [LARGE SCALE GENOMIC DNA]</scope>
    <source>
        <strain evidence="6 7">CGMCC 1.9156</strain>
    </source>
</reference>
<dbReference type="STRING" id="655355.SAMN05216283_11052"/>
<evidence type="ECO:0000256" key="1">
    <source>
        <dbReference type="ARBA" id="ARBA00001625"/>
    </source>
</evidence>
<feature type="binding site" evidence="4">
    <location>
        <position position="236"/>
    </location>
    <ligand>
        <name>substrate</name>
    </ligand>
</feature>
<gene>
    <name evidence="4" type="primary">cysQ</name>
    <name evidence="6" type="ORF">SAMN05216283_11052</name>
</gene>
<feature type="binding site" evidence="5">
    <location>
        <position position="97"/>
    </location>
    <ligand>
        <name>Mg(2+)</name>
        <dbReference type="ChEBI" id="CHEBI:18420"/>
        <label>1</label>
        <note>catalytic</note>
    </ligand>
</feature>
<evidence type="ECO:0000256" key="3">
    <source>
        <dbReference type="ARBA" id="ARBA00022842"/>
    </source>
</evidence>
<keyword evidence="7" id="KW-1185">Reference proteome</keyword>
<evidence type="ECO:0000313" key="6">
    <source>
        <dbReference type="EMBL" id="SFF59283.1"/>
    </source>
</evidence>
<dbReference type="NCBIfam" id="TIGR01331">
    <property type="entry name" value="bisphos_cysQ"/>
    <property type="match status" value="1"/>
</dbReference>
<dbReference type="EC" id="3.1.3.7" evidence="4"/>
<comment type="similarity">
    <text evidence="4">Belongs to the inositol monophosphatase superfamily. CysQ family.</text>
</comment>
<dbReference type="PROSITE" id="PS00629">
    <property type="entry name" value="IMP_1"/>
    <property type="match status" value="1"/>
</dbReference>
<evidence type="ECO:0000256" key="2">
    <source>
        <dbReference type="ARBA" id="ARBA00022723"/>
    </source>
</evidence>
<dbReference type="EMBL" id="FONW01000010">
    <property type="protein sequence ID" value="SFF59283.1"/>
    <property type="molecule type" value="Genomic_DNA"/>
</dbReference>
<dbReference type="InterPro" id="IPR050725">
    <property type="entry name" value="CysQ/Inositol_MonoPase"/>
</dbReference>
<feature type="binding site" evidence="4">
    <location>
        <position position="100"/>
    </location>
    <ligand>
        <name>Mg(2+)</name>
        <dbReference type="ChEBI" id="CHEBI:18420"/>
        <label>2</label>
    </ligand>
</feature>
<dbReference type="Gene3D" id="3.40.190.80">
    <property type="match status" value="1"/>
</dbReference>
<dbReference type="GO" id="GO:0000103">
    <property type="term" value="P:sulfate assimilation"/>
    <property type="evidence" value="ECO:0007669"/>
    <property type="project" value="TreeGrafter"/>
</dbReference>
<evidence type="ECO:0000256" key="5">
    <source>
        <dbReference type="PIRSR" id="PIRSR600760-2"/>
    </source>
</evidence>
<feature type="binding site" evidence="4">
    <location>
        <position position="77"/>
    </location>
    <ligand>
        <name>substrate</name>
    </ligand>
</feature>
<dbReference type="GO" id="GO:0005886">
    <property type="term" value="C:plasma membrane"/>
    <property type="evidence" value="ECO:0007669"/>
    <property type="project" value="UniProtKB-SubCell"/>
</dbReference>
<comment type="cofactor">
    <cofactor evidence="4 5">
        <name>Mg(2+)</name>
        <dbReference type="ChEBI" id="CHEBI:18420"/>
    </cofactor>
</comment>
<accession>A0A1I2JYT5</accession>